<keyword evidence="3 6" id="KW-0597">Phosphoprotein</keyword>
<evidence type="ECO:0000259" key="9">
    <source>
        <dbReference type="PROSITE" id="PS50113"/>
    </source>
</evidence>
<dbReference type="InterPro" id="IPR011006">
    <property type="entry name" value="CheY-like_superfamily"/>
</dbReference>
<dbReference type="EMBL" id="CP011125">
    <property type="protein sequence ID" value="AKF07237.1"/>
    <property type="molecule type" value="Genomic_DNA"/>
</dbReference>
<feature type="modified residue" description="4-aspartylphosphate" evidence="6">
    <location>
        <position position="1114"/>
    </location>
</feature>
<dbReference type="InterPro" id="IPR036097">
    <property type="entry name" value="HisK_dim/P_sf"/>
</dbReference>
<keyword evidence="11" id="KW-1185">Reference proteome</keyword>
<dbReference type="NCBIfam" id="TIGR00229">
    <property type="entry name" value="sensory_box"/>
    <property type="match status" value="2"/>
</dbReference>
<evidence type="ECO:0000256" key="4">
    <source>
        <dbReference type="ARBA" id="ARBA00022679"/>
    </source>
</evidence>
<protein>
    <recommendedName>
        <fullName evidence="2">histidine kinase</fullName>
        <ecNumber evidence="2">2.7.13.3</ecNumber>
    </recommendedName>
</protein>
<dbReference type="GO" id="GO:0032259">
    <property type="term" value="P:methylation"/>
    <property type="evidence" value="ECO:0007669"/>
    <property type="project" value="UniProtKB-KW"/>
</dbReference>
<dbReference type="GO" id="GO:0008168">
    <property type="term" value="F:methyltransferase activity"/>
    <property type="evidence" value="ECO:0007669"/>
    <property type="project" value="UniProtKB-KW"/>
</dbReference>
<evidence type="ECO:0000313" key="11">
    <source>
        <dbReference type="Proteomes" id="UP000034883"/>
    </source>
</evidence>
<dbReference type="SMART" id="SM00387">
    <property type="entry name" value="HATPase_c"/>
    <property type="match status" value="1"/>
</dbReference>
<dbReference type="CDD" id="cd00130">
    <property type="entry name" value="PAS"/>
    <property type="match status" value="2"/>
</dbReference>
<dbReference type="CDD" id="cd17580">
    <property type="entry name" value="REC_2_DhkD-like"/>
    <property type="match status" value="1"/>
</dbReference>
<dbReference type="Proteomes" id="UP000034883">
    <property type="component" value="Chromosome"/>
</dbReference>
<dbReference type="CDD" id="cd00082">
    <property type="entry name" value="HisKA"/>
    <property type="match status" value="1"/>
</dbReference>
<dbReference type="InterPro" id="IPR003594">
    <property type="entry name" value="HATPase_dom"/>
</dbReference>
<dbReference type="Gene3D" id="3.30.450.40">
    <property type="match status" value="3"/>
</dbReference>
<dbReference type="SUPFAM" id="SSF55874">
    <property type="entry name" value="ATPase domain of HSP90 chaperone/DNA topoisomerase II/histidine kinase"/>
    <property type="match status" value="1"/>
</dbReference>
<dbReference type="PRINTS" id="PR00344">
    <property type="entry name" value="BCTRLSENSOR"/>
</dbReference>
<feature type="domain" description="Histidine kinase" evidence="7">
    <location>
        <begin position="829"/>
        <end position="1047"/>
    </location>
</feature>
<dbReference type="SMART" id="SM00065">
    <property type="entry name" value="GAF"/>
    <property type="match status" value="3"/>
</dbReference>
<dbReference type="Gene3D" id="1.10.287.130">
    <property type="match status" value="1"/>
</dbReference>
<dbReference type="KEGG" id="samy:DB32_004386"/>
<dbReference type="Pfam" id="PF02518">
    <property type="entry name" value="HATPase_c"/>
    <property type="match status" value="1"/>
</dbReference>
<name>A0A0F6W4G0_9BACT</name>
<dbReference type="Pfam" id="PF13185">
    <property type="entry name" value="GAF_2"/>
    <property type="match status" value="1"/>
</dbReference>
<dbReference type="SMART" id="SM00448">
    <property type="entry name" value="REC"/>
    <property type="match status" value="1"/>
</dbReference>
<proteinExistence type="predicted"/>
<dbReference type="SUPFAM" id="SSF55785">
    <property type="entry name" value="PYP-like sensor domain (PAS domain)"/>
    <property type="match status" value="2"/>
</dbReference>
<dbReference type="InterPro" id="IPR001610">
    <property type="entry name" value="PAC"/>
</dbReference>
<evidence type="ECO:0000313" key="10">
    <source>
        <dbReference type="EMBL" id="AKF07237.1"/>
    </source>
</evidence>
<dbReference type="SMART" id="SM00086">
    <property type="entry name" value="PAC"/>
    <property type="match status" value="2"/>
</dbReference>
<dbReference type="InterPro" id="IPR003018">
    <property type="entry name" value="GAF"/>
</dbReference>
<evidence type="ECO:0000259" key="7">
    <source>
        <dbReference type="PROSITE" id="PS50109"/>
    </source>
</evidence>
<evidence type="ECO:0000256" key="5">
    <source>
        <dbReference type="ARBA" id="ARBA00022777"/>
    </source>
</evidence>
<dbReference type="PANTHER" id="PTHR43547:SF2">
    <property type="entry name" value="HYBRID SIGNAL TRANSDUCTION HISTIDINE KINASE C"/>
    <property type="match status" value="1"/>
</dbReference>
<dbReference type="Pfam" id="PF08447">
    <property type="entry name" value="PAS_3"/>
    <property type="match status" value="2"/>
</dbReference>
<dbReference type="Gene3D" id="3.30.450.20">
    <property type="entry name" value="PAS domain"/>
    <property type="match status" value="2"/>
</dbReference>
<evidence type="ECO:0000256" key="6">
    <source>
        <dbReference type="PROSITE-ProRule" id="PRU00169"/>
    </source>
</evidence>
<dbReference type="InterPro" id="IPR004358">
    <property type="entry name" value="Sig_transdc_His_kin-like_C"/>
</dbReference>
<evidence type="ECO:0000256" key="1">
    <source>
        <dbReference type="ARBA" id="ARBA00000085"/>
    </source>
</evidence>
<feature type="domain" description="Response regulatory" evidence="8">
    <location>
        <begin position="1065"/>
        <end position="1180"/>
    </location>
</feature>
<feature type="domain" description="PAC" evidence="9">
    <location>
        <begin position="635"/>
        <end position="688"/>
    </location>
</feature>
<reference evidence="10 11" key="1">
    <citation type="submission" date="2015-03" db="EMBL/GenBank/DDBJ databases">
        <title>Genome assembly of Sandaracinus amylolyticus DSM 53668.</title>
        <authorList>
            <person name="Sharma G."/>
            <person name="Subramanian S."/>
        </authorList>
    </citation>
    <scope>NUCLEOTIDE SEQUENCE [LARGE SCALE GENOMIC DNA]</scope>
    <source>
        <strain evidence="10 11">DSM 53668</strain>
    </source>
</reference>
<dbReference type="InterPro" id="IPR036890">
    <property type="entry name" value="HATPase_C_sf"/>
</dbReference>
<dbReference type="PANTHER" id="PTHR43547">
    <property type="entry name" value="TWO-COMPONENT HISTIDINE KINASE"/>
    <property type="match status" value="1"/>
</dbReference>
<dbReference type="GO" id="GO:0000155">
    <property type="term" value="F:phosphorelay sensor kinase activity"/>
    <property type="evidence" value="ECO:0007669"/>
    <property type="project" value="InterPro"/>
</dbReference>
<evidence type="ECO:0000259" key="8">
    <source>
        <dbReference type="PROSITE" id="PS50110"/>
    </source>
</evidence>
<dbReference type="InterPro" id="IPR005467">
    <property type="entry name" value="His_kinase_dom"/>
</dbReference>
<evidence type="ECO:0000256" key="3">
    <source>
        <dbReference type="ARBA" id="ARBA00022553"/>
    </source>
</evidence>
<dbReference type="EC" id="2.7.13.3" evidence="2"/>
<dbReference type="SUPFAM" id="SSF47384">
    <property type="entry name" value="Homodimeric domain of signal transducing histidine kinase"/>
    <property type="match status" value="1"/>
</dbReference>
<dbReference type="CDD" id="cd00075">
    <property type="entry name" value="HATPase"/>
    <property type="match status" value="1"/>
</dbReference>
<sequence length="1180" mass="128790">MSDAPGRRITPSVHDSRPLDRGLAVLLDLSRRIASSGGVDATLRAVVDTVVPALADNATIDLLDDDGTTTRHAAAIAPPHDAHTPALRALALEAALAATLRTGAPLWSSASGGAPPEELASTPESARLHAALGTRAVLAVPLRTHDGVFGVLTLGRRADRSELSDAHVEIAMAVAIRAGLAIGATRAQLQERRAREAAERNASRLESLRRLAIDIAGASTAHDVLEAISGHARTLLGAQRAGFALPSVRPGWLELVASDALAHEATRARWATFPIGAPLPLAVAFREGRALLHETQASMLEAYPDLAAYHDMKHVSAAVAVPLRSTDRVIGAMVLGFEAPHRFDADDVALVETIASQTATVLERVSLYERSLREAERQRLLARASELLASSLDYARTLRAMAELAIPTFADWSAVDLFDDDGTVRRVAVHHADPAKVELVRSMFERWPTPRAQIDAFIASAQPILIPEMTDDVLVQGAQGDAEYLRLSRELELRSYLSAPIRVRGEVRGAITFAWAESPRYYGEDDVEVALDLARRAGTALEHATLYTEVRAAERQAEMSRRLFEQMASASPDTIFVVDAKTGRNVYVNRFLDHGVEWVRSLGPALLPTLVHPDDLPGVLDRMSRIPTMRDGEALEESYRMRHADGSYRWLDVRSVVFTRDEEGRPAELLGVARDVTIERARDEALRRSEETHRLATQAVRGLVYEWDFETASVHRSPGIRDIVGFDVDEVPTDPSWWRDRIHPDDVHHADARWQQLQREETEVADTEYRVLHRDGSYRHVWDRACVLRDDASGRVLRLVGCTIDVTERVRARNAIEEADRRKTEFLALLGHELRNPLAAISSAVQVLELLGPPEPRLTRARGVIVRQVGHMARLLDDLLDLSRIARGKLSLELQPLDLCELVRDCVEDHRSEIERSGASLALELPSEAMSSAGDPTRLAQVLGNLLHNAAKFTSPGGHIDVALRADDGRAVLSVRDDGIGIAPAAIERIFEPFVQDERRTDRSQGGLGLGLALVRGLVELHGGTVRAQSEGHGRGAELTITLPLREPAPSAELASAPAETRPRRVLIVEDNEDAAEMLRMVLESGGHHVEVAHTGSEAIARARALAPEVVLCDIGLPGVMDGYDVARALRRDAATKGARLVALTGYGQEEDQRRAMDAGFDRHVTKPVDPRALGSLVGS</sequence>
<dbReference type="Gene3D" id="3.30.565.10">
    <property type="entry name" value="Histidine kinase-like ATPase, C-terminal domain"/>
    <property type="match status" value="1"/>
</dbReference>
<dbReference type="SMART" id="SM00388">
    <property type="entry name" value="HisKA"/>
    <property type="match status" value="1"/>
</dbReference>
<keyword evidence="4 10" id="KW-0808">Transferase</keyword>
<dbReference type="FunFam" id="3.30.565.10:FF:000006">
    <property type="entry name" value="Sensor histidine kinase WalK"/>
    <property type="match status" value="1"/>
</dbReference>
<dbReference type="SUPFAM" id="SSF52172">
    <property type="entry name" value="CheY-like"/>
    <property type="match status" value="1"/>
</dbReference>
<dbReference type="InterPro" id="IPR003661">
    <property type="entry name" value="HisK_dim/P_dom"/>
</dbReference>
<gene>
    <name evidence="10" type="ORF">DB32_004386</name>
</gene>
<dbReference type="InterPro" id="IPR035965">
    <property type="entry name" value="PAS-like_dom_sf"/>
</dbReference>
<organism evidence="10 11">
    <name type="scientific">Sandaracinus amylolyticus</name>
    <dbReference type="NCBI Taxonomy" id="927083"/>
    <lineage>
        <taxon>Bacteria</taxon>
        <taxon>Pseudomonadati</taxon>
        <taxon>Myxococcota</taxon>
        <taxon>Polyangia</taxon>
        <taxon>Polyangiales</taxon>
        <taxon>Sandaracinaceae</taxon>
        <taxon>Sandaracinus</taxon>
    </lineage>
</organism>
<dbReference type="InterPro" id="IPR000700">
    <property type="entry name" value="PAS-assoc_C"/>
</dbReference>
<dbReference type="InterPro" id="IPR000014">
    <property type="entry name" value="PAS"/>
</dbReference>
<dbReference type="Pfam" id="PF00512">
    <property type="entry name" value="HisKA"/>
    <property type="match status" value="1"/>
</dbReference>
<evidence type="ECO:0000256" key="2">
    <source>
        <dbReference type="ARBA" id="ARBA00012438"/>
    </source>
</evidence>
<dbReference type="InterPro" id="IPR001789">
    <property type="entry name" value="Sig_transdc_resp-reg_receiver"/>
</dbReference>
<keyword evidence="10" id="KW-0489">Methyltransferase</keyword>
<dbReference type="STRING" id="927083.DB32_004386"/>
<accession>A0A0F6W4G0</accession>
<dbReference type="Pfam" id="PF01590">
    <property type="entry name" value="GAF"/>
    <property type="match status" value="2"/>
</dbReference>
<dbReference type="AlphaFoldDB" id="A0A0F6W4G0"/>
<dbReference type="InterPro" id="IPR029016">
    <property type="entry name" value="GAF-like_dom_sf"/>
</dbReference>
<feature type="domain" description="PAC" evidence="9">
    <location>
        <begin position="765"/>
        <end position="818"/>
    </location>
</feature>
<dbReference type="SUPFAM" id="SSF55781">
    <property type="entry name" value="GAF domain-like"/>
    <property type="match status" value="3"/>
</dbReference>
<dbReference type="OrthoDB" id="9768069at2"/>
<dbReference type="PROSITE" id="PS50109">
    <property type="entry name" value="HIS_KIN"/>
    <property type="match status" value="1"/>
</dbReference>
<dbReference type="InterPro" id="IPR013655">
    <property type="entry name" value="PAS_fold_3"/>
</dbReference>
<keyword evidence="5" id="KW-0418">Kinase</keyword>
<comment type="catalytic activity">
    <reaction evidence="1">
        <text>ATP + protein L-histidine = ADP + protein N-phospho-L-histidine.</text>
        <dbReference type="EC" id="2.7.13.3"/>
    </reaction>
</comment>
<dbReference type="Pfam" id="PF00072">
    <property type="entry name" value="Response_reg"/>
    <property type="match status" value="1"/>
</dbReference>
<dbReference type="Gene3D" id="3.40.50.2300">
    <property type="match status" value="1"/>
</dbReference>
<dbReference type="SMART" id="SM00091">
    <property type="entry name" value="PAS"/>
    <property type="match status" value="2"/>
</dbReference>
<dbReference type="PROSITE" id="PS50110">
    <property type="entry name" value="RESPONSE_REGULATORY"/>
    <property type="match status" value="1"/>
</dbReference>
<dbReference type="RefSeq" id="WP_053234520.1">
    <property type="nucleotide sequence ID" value="NZ_CP011125.1"/>
</dbReference>
<dbReference type="PROSITE" id="PS50113">
    <property type="entry name" value="PAC"/>
    <property type="match status" value="2"/>
</dbReference>